<name>A0A5E4XCN6_9BURK</name>
<dbReference type="EMBL" id="CABPSL010000017">
    <property type="protein sequence ID" value="VVE34179.1"/>
    <property type="molecule type" value="Genomic_DNA"/>
</dbReference>
<dbReference type="RefSeq" id="WP_150564355.1">
    <property type="nucleotide sequence ID" value="NZ_CABPSL010000017.1"/>
</dbReference>
<proteinExistence type="predicted"/>
<evidence type="ECO:0000313" key="1">
    <source>
        <dbReference type="EMBL" id="VVE34179.1"/>
    </source>
</evidence>
<reference evidence="1 2" key="1">
    <citation type="submission" date="2019-08" db="EMBL/GenBank/DDBJ databases">
        <authorList>
            <person name="Peeters C."/>
        </authorList>
    </citation>
    <scope>NUCLEOTIDE SEQUENCE [LARGE SCALE GENOMIC DNA]</scope>
    <source>
        <strain evidence="1 2">LMG 31106</strain>
    </source>
</reference>
<sequence>MSPDMRDRFVVLDFEAITDESATCLVTRRYEPLQGAALAFWETFWRVARELAASSDGPTRRIFSMVDAAGEAGRGAGSHVSARQTLTQYG</sequence>
<dbReference type="OrthoDB" id="8629427at2"/>
<organism evidence="1 2">
    <name type="scientific">Pandoraea cepalis</name>
    <dbReference type="NCBI Taxonomy" id="2508294"/>
    <lineage>
        <taxon>Bacteria</taxon>
        <taxon>Pseudomonadati</taxon>
        <taxon>Pseudomonadota</taxon>
        <taxon>Betaproteobacteria</taxon>
        <taxon>Burkholderiales</taxon>
        <taxon>Burkholderiaceae</taxon>
        <taxon>Pandoraea</taxon>
    </lineage>
</organism>
<gene>
    <name evidence="1" type="primary">tsaR_2</name>
    <name evidence="1" type="ORF">PCE31106_03800</name>
</gene>
<accession>A0A5E4XCN6</accession>
<evidence type="ECO:0000313" key="2">
    <source>
        <dbReference type="Proteomes" id="UP000384354"/>
    </source>
</evidence>
<dbReference type="AlphaFoldDB" id="A0A5E4XCN6"/>
<protein>
    <submittedName>
        <fullName evidence="1">HTH-type transcriptional regulator TsaR</fullName>
    </submittedName>
</protein>
<dbReference type="Proteomes" id="UP000384354">
    <property type="component" value="Unassembled WGS sequence"/>
</dbReference>